<dbReference type="KEGG" id="nmk:CHR53_09890"/>
<dbReference type="InterPro" id="IPR000477">
    <property type="entry name" value="RT_dom"/>
</dbReference>
<dbReference type="PROSITE" id="PS50878">
    <property type="entry name" value="RT_POL"/>
    <property type="match status" value="1"/>
</dbReference>
<protein>
    <submittedName>
        <fullName evidence="2">Group II intron reverse transcriptase/maturase</fullName>
    </submittedName>
</protein>
<dbReference type="PANTHER" id="PTHR34047:SF8">
    <property type="entry name" value="PROTEIN YKFC"/>
    <property type="match status" value="1"/>
</dbReference>
<dbReference type="RefSeq" id="WP_127486339.1">
    <property type="nucleotide sequence ID" value="NZ_CP022572.1"/>
</dbReference>
<gene>
    <name evidence="2" type="primary">ltrA</name>
    <name evidence="2" type="ORF">CHR53_09890</name>
</gene>
<dbReference type="CDD" id="cd01651">
    <property type="entry name" value="RT_G2_intron"/>
    <property type="match status" value="1"/>
</dbReference>
<accession>A0A3Q9QU24</accession>
<dbReference type="CDD" id="cd00085">
    <property type="entry name" value="HNHc"/>
    <property type="match status" value="1"/>
</dbReference>
<dbReference type="NCBIfam" id="TIGR04416">
    <property type="entry name" value="group_II_RT_mat"/>
    <property type="match status" value="1"/>
</dbReference>
<dbReference type="SUPFAM" id="SSF56672">
    <property type="entry name" value="DNA/RNA polymerases"/>
    <property type="match status" value="1"/>
</dbReference>
<keyword evidence="2" id="KW-0548">Nucleotidyltransferase</keyword>
<dbReference type="PANTHER" id="PTHR34047">
    <property type="entry name" value="NUCLEAR INTRON MATURASE 1, MITOCHONDRIAL-RELATED"/>
    <property type="match status" value="1"/>
</dbReference>
<reference evidence="2 3" key="1">
    <citation type="submission" date="2017-07" db="EMBL/GenBank/DDBJ databases">
        <title>The complete genome sequence of Bacillus mesonae strain H20-5, an efficient strain improving plant abiotic stress resistance.</title>
        <authorList>
            <person name="Kim S.Y."/>
            <person name="Song H."/>
            <person name="Sang M.K."/>
            <person name="Weon H.-Y."/>
            <person name="Song J."/>
        </authorList>
    </citation>
    <scope>NUCLEOTIDE SEQUENCE [LARGE SCALE GENOMIC DNA]</scope>
    <source>
        <strain evidence="2 3">H20-5</strain>
    </source>
</reference>
<dbReference type="InterPro" id="IPR043502">
    <property type="entry name" value="DNA/RNA_pol_sf"/>
</dbReference>
<evidence type="ECO:0000259" key="1">
    <source>
        <dbReference type="PROSITE" id="PS50878"/>
    </source>
</evidence>
<evidence type="ECO:0000313" key="2">
    <source>
        <dbReference type="EMBL" id="AZU61557.1"/>
    </source>
</evidence>
<evidence type="ECO:0000313" key="3">
    <source>
        <dbReference type="Proteomes" id="UP000282892"/>
    </source>
</evidence>
<dbReference type="OrthoDB" id="9793236at2"/>
<organism evidence="2 3">
    <name type="scientific">Neobacillus mesonae</name>
    <dbReference type="NCBI Taxonomy" id="1193713"/>
    <lineage>
        <taxon>Bacteria</taxon>
        <taxon>Bacillati</taxon>
        <taxon>Bacillota</taxon>
        <taxon>Bacilli</taxon>
        <taxon>Bacillales</taxon>
        <taxon>Bacillaceae</taxon>
        <taxon>Neobacillus</taxon>
    </lineage>
</organism>
<sequence length="625" mass="73091">MSQKLNAPTDEAELRTILDRLYQSTRNSIEDDVLPSFKGLLEVAISRTVIISAIHKIKANKGSKTAGTDNVIMQDILSKQFAEVIDLVQTTMENYKPKEVRRVYIPKPGNKEKRSLGIPALIDRIIQECIRMTIEPILEAQFFKHSYGFRPMRDAKQAVERAIFIGTKIKYNWVVEGDIKGFFDNVNHNILIKQLWHMGIRDRRILMIIKEMLKAGIMNEIKRNELGTPQGGIISPLLANVYLHKLDEWVSREWEDKELRNGTKSRIAKLSSLRNYSSITRPEFFLRYADDWVLFTNSKENAEKWKYRIKEFLNDKLKLELSDEKTYITNMKKKPIKFLGFRIKMIQKGNGHVGYSYPDRDKLEKKFKEISKDLKKLKFCSDEEWLINDINVINSKFRGIINYYNSSPGINLSMRDFRENLKYTAYKSIKKYGGDWIPANQCQNLKTFYPERTEQVPAVKYKNHWIGFISLSFATCVKYPKKNQDETPYSVEGRELYFKRSKSRPLLLRTEALLNSEHLALILAGNKRKLYTYEYFMNRCNAFNRDKGKCSICRETLTGFGDTQTHHIDNKLPFDQGNKVPNLATTCNKCHTLIHAKELTDKETFHLKKNSILKLHKYRKLALRE</sequence>
<keyword evidence="2" id="KW-0808">Transferase</keyword>
<dbReference type="AlphaFoldDB" id="A0A3Q9QU24"/>
<keyword evidence="2" id="KW-0695">RNA-directed DNA polymerase</keyword>
<dbReference type="InterPro" id="IPR051083">
    <property type="entry name" value="GrpII_Intron_Splice-Mob/Def"/>
</dbReference>
<name>A0A3Q9QU24_9BACI</name>
<keyword evidence="3" id="KW-1185">Reference proteome</keyword>
<dbReference type="InterPro" id="IPR003615">
    <property type="entry name" value="HNH_nuc"/>
</dbReference>
<dbReference type="GO" id="GO:0003964">
    <property type="term" value="F:RNA-directed DNA polymerase activity"/>
    <property type="evidence" value="ECO:0007669"/>
    <property type="project" value="UniProtKB-KW"/>
</dbReference>
<dbReference type="Proteomes" id="UP000282892">
    <property type="component" value="Chromosome"/>
</dbReference>
<dbReference type="InterPro" id="IPR030931">
    <property type="entry name" value="Group_II_RT_mat"/>
</dbReference>
<dbReference type="Pfam" id="PF00078">
    <property type="entry name" value="RVT_1"/>
    <property type="match status" value="1"/>
</dbReference>
<dbReference type="EMBL" id="CP022572">
    <property type="protein sequence ID" value="AZU61557.1"/>
    <property type="molecule type" value="Genomic_DNA"/>
</dbReference>
<proteinExistence type="predicted"/>
<feature type="domain" description="Reverse transcriptase" evidence="1">
    <location>
        <begin position="86"/>
        <end position="343"/>
    </location>
</feature>